<protein>
    <submittedName>
        <fullName evidence="1">Uncharacterized protein</fullName>
    </submittedName>
</protein>
<keyword evidence="2" id="KW-1185">Reference proteome</keyword>
<dbReference type="EMBL" id="JAWDJW010009556">
    <property type="protein sequence ID" value="KAK3059280.1"/>
    <property type="molecule type" value="Genomic_DNA"/>
</dbReference>
<gene>
    <name evidence="1" type="ORF">LTS18_011232</name>
</gene>
<evidence type="ECO:0000313" key="2">
    <source>
        <dbReference type="Proteomes" id="UP001186974"/>
    </source>
</evidence>
<feature type="non-terminal residue" evidence="1">
    <location>
        <position position="1"/>
    </location>
</feature>
<sequence length="65" mass="7292">PYKSPLSNKAIEDVSMEHTLPYPTHSEPFPFCPPSSGPTSAKQTTSSPLSRRTRQHPHLHPLHHL</sequence>
<accession>A0ACC3CYP9</accession>
<proteinExistence type="predicted"/>
<comment type="caution">
    <text evidence="1">The sequence shown here is derived from an EMBL/GenBank/DDBJ whole genome shotgun (WGS) entry which is preliminary data.</text>
</comment>
<feature type="non-terminal residue" evidence="1">
    <location>
        <position position="65"/>
    </location>
</feature>
<name>A0ACC3CYP9_9PEZI</name>
<evidence type="ECO:0000313" key="1">
    <source>
        <dbReference type="EMBL" id="KAK3059280.1"/>
    </source>
</evidence>
<organism evidence="1 2">
    <name type="scientific">Coniosporium uncinatum</name>
    <dbReference type="NCBI Taxonomy" id="93489"/>
    <lineage>
        <taxon>Eukaryota</taxon>
        <taxon>Fungi</taxon>
        <taxon>Dikarya</taxon>
        <taxon>Ascomycota</taxon>
        <taxon>Pezizomycotina</taxon>
        <taxon>Dothideomycetes</taxon>
        <taxon>Dothideomycetes incertae sedis</taxon>
        <taxon>Coniosporium</taxon>
    </lineage>
</organism>
<reference evidence="1" key="1">
    <citation type="submission" date="2024-09" db="EMBL/GenBank/DDBJ databases">
        <title>Black Yeasts Isolated from many extreme environments.</title>
        <authorList>
            <person name="Coleine C."/>
            <person name="Stajich J.E."/>
            <person name="Selbmann L."/>
        </authorList>
    </citation>
    <scope>NUCLEOTIDE SEQUENCE</scope>
    <source>
        <strain evidence="1">CCFEE 5737</strain>
    </source>
</reference>
<dbReference type="Proteomes" id="UP001186974">
    <property type="component" value="Unassembled WGS sequence"/>
</dbReference>